<sequence>MRLLIDECLPKQLKGWLGEKYPASTVQEMGWANIGNGKLLRLANEFGFHVFVTADRNIYHQQNFHGLQISAVVIPSNRKILVRKSVSALIQSLEQIQAGQQVVMDLRSDIENWESLRLHAIAHEAQHIIHVFKPWREEVQS</sequence>
<dbReference type="EMBL" id="CAADFH010000097">
    <property type="protein sequence ID" value="VFJ99308.1"/>
    <property type="molecule type" value="Genomic_DNA"/>
</dbReference>
<feature type="domain" description="DUF5615" evidence="1">
    <location>
        <begin position="1"/>
        <end position="98"/>
    </location>
</feature>
<gene>
    <name evidence="2" type="ORF">BECKLFY1418A_GA0070994_10973</name>
</gene>
<organism evidence="2">
    <name type="scientific">Candidatus Kentrum sp. LFY</name>
    <dbReference type="NCBI Taxonomy" id="2126342"/>
    <lineage>
        <taxon>Bacteria</taxon>
        <taxon>Pseudomonadati</taxon>
        <taxon>Pseudomonadota</taxon>
        <taxon>Gammaproteobacteria</taxon>
        <taxon>Candidatus Kentrum</taxon>
    </lineage>
</organism>
<evidence type="ECO:0000313" key="2">
    <source>
        <dbReference type="EMBL" id="VFJ99308.1"/>
    </source>
</evidence>
<name>A0A450V3G0_9GAMM</name>
<accession>A0A450V3G0</accession>
<proteinExistence type="predicted"/>
<evidence type="ECO:0000259" key="1">
    <source>
        <dbReference type="Pfam" id="PF18480"/>
    </source>
</evidence>
<reference evidence="2" key="1">
    <citation type="submission" date="2019-02" db="EMBL/GenBank/DDBJ databases">
        <authorList>
            <person name="Gruber-Vodicka R. H."/>
            <person name="Seah K. B. B."/>
        </authorList>
    </citation>
    <scope>NUCLEOTIDE SEQUENCE</scope>
    <source>
        <strain evidence="2">BECK_M6</strain>
    </source>
</reference>
<dbReference type="Pfam" id="PF18480">
    <property type="entry name" value="DUF5615"/>
    <property type="match status" value="1"/>
</dbReference>
<protein>
    <submittedName>
        <fullName evidence="2">Predicted nuclease, contains PIN domain, potential toxin-antitoxin system component</fullName>
    </submittedName>
</protein>
<dbReference type="InterPro" id="IPR041049">
    <property type="entry name" value="DUF5615"/>
</dbReference>
<dbReference type="AlphaFoldDB" id="A0A450V3G0"/>